<evidence type="ECO:0000256" key="1">
    <source>
        <dbReference type="ARBA" id="ARBA00004123"/>
    </source>
</evidence>
<evidence type="ECO:0000256" key="5">
    <source>
        <dbReference type="ARBA" id="ARBA00023015"/>
    </source>
</evidence>
<dbReference type="Pfam" id="PF13489">
    <property type="entry name" value="Methyltransf_23"/>
    <property type="match status" value="1"/>
</dbReference>
<evidence type="ECO:0000256" key="8">
    <source>
        <dbReference type="ARBA" id="ARBA00038158"/>
    </source>
</evidence>
<evidence type="ECO:0000256" key="9">
    <source>
        <dbReference type="ARBA" id="ARBA00041581"/>
    </source>
</evidence>
<protein>
    <recommendedName>
        <fullName evidence="9">Velvet complex subunit laeA</fullName>
    </recommendedName>
</protein>
<dbReference type="CDD" id="cd02440">
    <property type="entry name" value="AdoMet_MTases"/>
    <property type="match status" value="1"/>
</dbReference>
<keyword evidence="12" id="KW-1185">Reference proteome</keyword>
<keyword evidence="3" id="KW-0808">Transferase</keyword>
<comment type="caution">
    <text evidence="11">The sequence shown here is derived from an EMBL/GenBank/DDBJ whole genome shotgun (WGS) entry which is preliminary data.</text>
</comment>
<accession>A0ABR0KKV5</accession>
<evidence type="ECO:0000256" key="3">
    <source>
        <dbReference type="ARBA" id="ARBA00022679"/>
    </source>
</evidence>
<evidence type="ECO:0000256" key="10">
    <source>
        <dbReference type="ARBA" id="ARBA00047870"/>
    </source>
</evidence>
<keyword evidence="5" id="KW-0805">Transcription regulation</keyword>
<comment type="similarity">
    <text evidence="8">Belongs to the methyltransferase superfamily. LaeA methyltransferase family.</text>
</comment>
<dbReference type="EMBL" id="JAVRRG010000010">
    <property type="protein sequence ID" value="KAK5099521.1"/>
    <property type="molecule type" value="Genomic_DNA"/>
</dbReference>
<dbReference type="Proteomes" id="UP001345013">
    <property type="component" value="Unassembled WGS sequence"/>
</dbReference>
<evidence type="ECO:0000313" key="11">
    <source>
        <dbReference type="EMBL" id="KAK5099521.1"/>
    </source>
</evidence>
<dbReference type="PANTHER" id="PTHR43591">
    <property type="entry name" value="METHYLTRANSFERASE"/>
    <property type="match status" value="1"/>
</dbReference>
<dbReference type="SUPFAM" id="SSF53335">
    <property type="entry name" value="S-adenosyl-L-methionine-dependent methyltransferases"/>
    <property type="match status" value="1"/>
</dbReference>
<dbReference type="Gene3D" id="3.40.50.150">
    <property type="entry name" value="Vaccinia Virus protein VP39"/>
    <property type="match status" value="1"/>
</dbReference>
<evidence type="ECO:0000256" key="7">
    <source>
        <dbReference type="ARBA" id="ARBA00023242"/>
    </source>
</evidence>
<name>A0ABR0KKV5_9EURO</name>
<comment type="subcellular location">
    <subcellularLocation>
        <location evidence="1">Nucleus</location>
    </subcellularLocation>
</comment>
<evidence type="ECO:0000313" key="12">
    <source>
        <dbReference type="Proteomes" id="UP001345013"/>
    </source>
</evidence>
<dbReference type="InterPro" id="IPR029063">
    <property type="entry name" value="SAM-dependent_MTases_sf"/>
</dbReference>
<keyword evidence="2" id="KW-0489">Methyltransferase</keyword>
<sequence>MANSEDSKLWIDNGRGYCNFHRGQYLLPVDQKEQERLDIMHTMIQAARPKPLRLHHAPFSPQPDPVSGKRHARVLDIGSGTAIWLLDMAEKYADTELYGLDMANMAPDGLYHNIDIRPVDYESPWALGEGSFDFIHLQMGLGSVGNWPLLYEKIYRHLKPGGWFEHVEVDFTPQCDPQDATLPQDGILCKWWHTYVAPPYAVVGRPIVYDPNTGDLLHQIGFLPAKHVEYRLPLNGWSSDQAEHVSGTWWEYAMSYGEGRGHGLEALSLAVLTRVQNWPANHARRLCEDALRQATNPSIHAYNKLHIWWAQKPPGTPR</sequence>
<keyword evidence="7" id="KW-0539">Nucleus</keyword>
<gene>
    <name evidence="11" type="ORF">LTR24_001419</name>
</gene>
<evidence type="ECO:0000256" key="6">
    <source>
        <dbReference type="ARBA" id="ARBA00023163"/>
    </source>
</evidence>
<evidence type="ECO:0000256" key="2">
    <source>
        <dbReference type="ARBA" id="ARBA00022603"/>
    </source>
</evidence>
<reference evidence="11 12" key="1">
    <citation type="submission" date="2023-08" db="EMBL/GenBank/DDBJ databases">
        <title>Black Yeasts Isolated from many extreme environments.</title>
        <authorList>
            <person name="Coleine C."/>
            <person name="Stajich J.E."/>
            <person name="Selbmann L."/>
        </authorList>
    </citation>
    <scope>NUCLEOTIDE SEQUENCE [LARGE SCALE GENOMIC DNA]</scope>
    <source>
        <strain evidence="11 12">CCFEE 5885</strain>
    </source>
</reference>
<evidence type="ECO:0000256" key="4">
    <source>
        <dbReference type="ARBA" id="ARBA00022691"/>
    </source>
</evidence>
<organism evidence="11 12">
    <name type="scientific">Lithohypha guttulata</name>
    <dbReference type="NCBI Taxonomy" id="1690604"/>
    <lineage>
        <taxon>Eukaryota</taxon>
        <taxon>Fungi</taxon>
        <taxon>Dikarya</taxon>
        <taxon>Ascomycota</taxon>
        <taxon>Pezizomycotina</taxon>
        <taxon>Eurotiomycetes</taxon>
        <taxon>Chaetothyriomycetidae</taxon>
        <taxon>Chaetothyriales</taxon>
        <taxon>Trichomeriaceae</taxon>
        <taxon>Lithohypha</taxon>
    </lineage>
</organism>
<comment type="catalytic activity">
    <reaction evidence="10">
        <text>L-methionyl-[protein] + S-adenosyl-L-methionine = S-methyl-L-methionyl-[protein] + S-adenosyl-L-homocysteine</text>
        <dbReference type="Rhea" id="RHEA:60560"/>
        <dbReference type="Rhea" id="RHEA-COMP:12313"/>
        <dbReference type="Rhea" id="RHEA-COMP:15592"/>
        <dbReference type="ChEBI" id="CHEBI:16044"/>
        <dbReference type="ChEBI" id="CHEBI:57856"/>
        <dbReference type="ChEBI" id="CHEBI:59789"/>
        <dbReference type="ChEBI" id="CHEBI:142742"/>
    </reaction>
    <physiologicalReaction direction="left-to-right" evidence="10">
        <dbReference type="Rhea" id="RHEA:60561"/>
    </physiologicalReaction>
</comment>
<proteinExistence type="inferred from homology"/>
<keyword evidence="6" id="KW-0804">Transcription</keyword>
<dbReference type="PANTHER" id="PTHR43591:SF30">
    <property type="entry name" value="PROTEIN-METHIONINE METHYLTRANSFERASE LAEA"/>
    <property type="match status" value="1"/>
</dbReference>
<keyword evidence="4" id="KW-0949">S-adenosyl-L-methionine</keyword>